<comment type="caution">
    <text evidence="1">The sequence shown here is derived from an EMBL/GenBank/DDBJ whole genome shotgun (WGS) entry which is preliminary data.</text>
</comment>
<dbReference type="AlphaFoldDB" id="A0A2T2WCX0"/>
<gene>
    <name evidence="1" type="ORF">C7B45_16625</name>
</gene>
<reference evidence="1 2" key="1">
    <citation type="journal article" date="2014" name="BMC Genomics">
        <title>Comparison of environmental and isolate Sulfobacillus genomes reveals diverse carbon, sulfur, nitrogen, and hydrogen metabolisms.</title>
        <authorList>
            <person name="Justice N.B."/>
            <person name="Norman A."/>
            <person name="Brown C.T."/>
            <person name="Singh A."/>
            <person name="Thomas B.C."/>
            <person name="Banfield J.F."/>
        </authorList>
    </citation>
    <scope>NUCLEOTIDE SEQUENCE [LARGE SCALE GENOMIC DNA]</scope>
    <source>
        <strain evidence="1">AMDSBA3</strain>
    </source>
</reference>
<accession>A0A2T2WCX0</accession>
<dbReference type="EMBL" id="PXYV01000089">
    <property type="protein sequence ID" value="PSR20076.1"/>
    <property type="molecule type" value="Genomic_DNA"/>
</dbReference>
<dbReference type="Proteomes" id="UP000241848">
    <property type="component" value="Unassembled WGS sequence"/>
</dbReference>
<proteinExistence type="predicted"/>
<name>A0A2T2WCX0_9FIRM</name>
<organism evidence="1 2">
    <name type="scientific">Sulfobacillus acidophilus</name>
    <dbReference type="NCBI Taxonomy" id="53633"/>
    <lineage>
        <taxon>Bacteria</taxon>
        <taxon>Bacillati</taxon>
        <taxon>Bacillota</taxon>
        <taxon>Clostridia</taxon>
        <taxon>Eubacteriales</taxon>
        <taxon>Clostridiales Family XVII. Incertae Sedis</taxon>
        <taxon>Sulfobacillus</taxon>
    </lineage>
</organism>
<evidence type="ECO:0000313" key="2">
    <source>
        <dbReference type="Proteomes" id="UP000241848"/>
    </source>
</evidence>
<evidence type="ECO:0000313" key="1">
    <source>
        <dbReference type="EMBL" id="PSR20076.1"/>
    </source>
</evidence>
<protein>
    <submittedName>
        <fullName evidence="1">Uncharacterized protein</fullName>
    </submittedName>
</protein>
<sequence length="190" mass="20138">MASLTSPYGTNPATAPTCPVGYTPRYVDGYGWVCAETPADTDATFQQFLQTLGPLGVTMPASGLIPTLSVSAQITAIIRYLEQHYHAHYVVIPIDHDLLSIVSVARAAAEGLLPSPEISGIGTDAALNAQAEAQARGLAAQYARQYQWPYHVYRVTWPPDGVEFAVVPATAPLPAVGDGGQRDLIATYPG</sequence>